<keyword evidence="4" id="KW-1133">Transmembrane helix</keyword>
<dbReference type="AlphaFoldDB" id="A0A5N5QWI4"/>
<dbReference type="Proteomes" id="UP000383932">
    <property type="component" value="Unassembled WGS sequence"/>
</dbReference>
<feature type="region of interest" description="Disordered" evidence="3">
    <location>
        <begin position="211"/>
        <end position="238"/>
    </location>
</feature>
<feature type="domain" description="Peptidase C14 caspase" evidence="5">
    <location>
        <begin position="281"/>
        <end position="448"/>
    </location>
</feature>
<comment type="caution">
    <text evidence="6">The sequence shown here is derived from an EMBL/GenBank/DDBJ whole genome shotgun (WGS) entry which is preliminary data.</text>
</comment>
<dbReference type="InterPro" id="IPR029030">
    <property type="entry name" value="Caspase-like_dom_sf"/>
</dbReference>
<dbReference type="Gene3D" id="3.40.50.1460">
    <property type="match status" value="1"/>
</dbReference>
<dbReference type="GO" id="GO:0006915">
    <property type="term" value="P:apoptotic process"/>
    <property type="evidence" value="ECO:0007669"/>
    <property type="project" value="UniProtKB-KW"/>
</dbReference>
<evidence type="ECO:0000256" key="1">
    <source>
        <dbReference type="ARBA" id="ARBA00022703"/>
    </source>
</evidence>
<reference evidence="6 7" key="1">
    <citation type="journal article" date="2019" name="Fungal Biol. Biotechnol.">
        <title>Draft genome sequence of fastidious pathogen Ceratobasidium theobromae, which causes vascular-streak dieback in Theobroma cacao.</title>
        <authorList>
            <person name="Ali S.S."/>
            <person name="Asman A."/>
            <person name="Shao J."/>
            <person name="Firmansyah A.P."/>
            <person name="Susilo A.W."/>
            <person name="Rosmana A."/>
            <person name="McMahon P."/>
            <person name="Junaid M."/>
            <person name="Guest D."/>
            <person name="Kheng T.Y."/>
            <person name="Meinhardt L.W."/>
            <person name="Bailey B.A."/>
        </authorList>
    </citation>
    <scope>NUCLEOTIDE SEQUENCE [LARGE SCALE GENOMIC DNA]</scope>
    <source>
        <strain evidence="6 7">CT2</strain>
    </source>
</reference>
<name>A0A5N5QWI4_9AGAM</name>
<sequence length="609" mass="67075">MPPPRESASASVGRDNASMAECCVHQVCRRVSHMKASYYSCPPTTQSSLPPYIKVVSALVAIVVVAVLWIVWKRYSHQEELNPLPIYPEMLDQSGHITASNIIRRATFGSGVVINSSRRRGSSRPTVHVQIPGPILGLDDFVHSPTGTLVDLPGDAFQHPAGSGPIQTADRGRASAVIQRTNSNIRRRTKSGTESDQATMADVSVSLDIQPELSTSGNPAQPTSRQLPSPTLTPRAGTAPGSLFGSLVGFPHVKSPPRTPAKSPRIRILGVGLSWSHSPTRKLPGTIHDMNWLAKFFHGQEDIQFNRLLDHDATLAAIHEHFKAMYLEATKSDHDQDLILYFSGHGTVNNAFELYGSTSEPLNEVMLNQWIVELHEETKRRIPVYIVFDFCRESLVEPSTNLADGVYIIWACSPAQSALDLNLKNKDLPYSCFLLSLLLAIDDVSKDLDLATNAAPQQFGLALWGRFTVRLAQLVNVVRGIRCLRPGPEKAQCRPPWRCCVCPDCQSGTLCEHEGHPEDRPIQVLGLFCPATPDFSTAAQYVANHFPLHLRVTSRVVTNNTWVLYFNPKLAAINKGSLRSRKLPPSDRYIPIDYNAPRHNSVPIGLSAV</sequence>
<dbReference type="Pfam" id="PF00656">
    <property type="entry name" value="Peptidase_C14"/>
    <property type="match status" value="1"/>
</dbReference>
<evidence type="ECO:0000259" key="5">
    <source>
        <dbReference type="Pfam" id="PF00656"/>
    </source>
</evidence>
<gene>
    <name evidence="6" type="ORF">CTheo_384</name>
</gene>
<keyword evidence="2" id="KW-0788">Thiol protease</keyword>
<keyword evidence="4" id="KW-0472">Membrane</keyword>
<dbReference type="EMBL" id="SSOP01000003">
    <property type="protein sequence ID" value="KAB5596112.1"/>
    <property type="molecule type" value="Genomic_DNA"/>
</dbReference>
<accession>A0A5N5QWI4</accession>
<feature type="transmembrane region" description="Helical" evidence="4">
    <location>
        <begin position="52"/>
        <end position="72"/>
    </location>
</feature>
<protein>
    <submittedName>
        <fullName evidence="6">ICE-like protease</fullName>
    </submittedName>
</protein>
<feature type="region of interest" description="Disordered" evidence="3">
    <location>
        <begin position="160"/>
        <end position="199"/>
    </location>
</feature>
<evidence type="ECO:0000256" key="4">
    <source>
        <dbReference type="SAM" id="Phobius"/>
    </source>
</evidence>
<keyword evidence="6" id="KW-0645">Protease</keyword>
<dbReference type="SUPFAM" id="SSF52129">
    <property type="entry name" value="Caspase-like"/>
    <property type="match status" value="1"/>
</dbReference>
<keyword evidence="2" id="KW-0378">Hydrolase</keyword>
<dbReference type="GO" id="GO:0006508">
    <property type="term" value="P:proteolysis"/>
    <property type="evidence" value="ECO:0007669"/>
    <property type="project" value="UniProtKB-KW"/>
</dbReference>
<proteinExistence type="predicted"/>
<evidence type="ECO:0000256" key="2">
    <source>
        <dbReference type="ARBA" id="ARBA00022807"/>
    </source>
</evidence>
<feature type="compositionally biased region" description="Polar residues" evidence="3">
    <location>
        <begin position="212"/>
        <end position="232"/>
    </location>
</feature>
<evidence type="ECO:0000313" key="7">
    <source>
        <dbReference type="Proteomes" id="UP000383932"/>
    </source>
</evidence>
<keyword evidence="4" id="KW-0812">Transmembrane</keyword>
<keyword evidence="7" id="KW-1185">Reference proteome</keyword>
<organism evidence="6 7">
    <name type="scientific">Ceratobasidium theobromae</name>
    <dbReference type="NCBI Taxonomy" id="1582974"/>
    <lineage>
        <taxon>Eukaryota</taxon>
        <taxon>Fungi</taxon>
        <taxon>Dikarya</taxon>
        <taxon>Basidiomycota</taxon>
        <taxon>Agaricomycotina</taxon>
        <taxon>Agaricomycetes</taxon>
        <taxon>Cantharellales</taxon>
        <taxon>Ceratobasidiaceae</taxon>
        <taxon>Ceratobasidium</taxon>
    </lineage>
</organism>
<evidence type="ECO:0000313" key="6">
    <source>
        <dbReference type="EMBL" id="KAB5596112.1"/>
    </source>
</evidence>
<keyword evidence="1" id="KW-0053">Apoptosis</keyword>
<evidence type="ECO:0000256" key="3">
    <source>
        <dbReference type="SAM" id="MobiDB-lite"/>
    </source>
</evidence>
<dbReference type="OrthoDB" id="3265812at2759"/>
<dbReference type="GO" id="GO:0004197">
    <property type="term" value="F:cysteine-type endopeptidase activity"/>
    <property type="evidence" value="ECO:0007669"/>
    <property type="project" value="InterPro"/>
</dbReference>
<dbReference type="InterPro" id="IPR011600">
    <property type="entry name" value="Pept_C14_caspase"/>
</dbReference>